<dbReference type="InterPro" id="IPR023298">
    <property type="entry name" value="ATPase_P-typ_TM_dom_sf"/>
</dbReference>
<name>A0AAP5IG35_9CYAN</name>
<feature type="transmembrane region" description="Helical" evidence="1">
    <location>
        <begin position="34"/>
        <end position="54"/>
    </location>
</feature>
<comment type="caution">
    <text evidence="3">The sequence shown here is derived from an EMBL/GenBank/DDBJ whole genome shotgun (WGS) entry which is preliminary data.</text>
</comment>
<evidence type="ECO:0000256" key="1">
    <source>
        <dbReference type="SAM" id="Phobius"/>
    </source>
</evidence>
<protein>
    <submittedName>
        <fullName evidence="3">Cation-translocating P-type ATPase C-terminal domain-containing protein</fullName>
    </submittedName>
</protein>
<proteinExistence type="predicted"/>
<keyword evidence="1" id="KW-0472">Membrane</keyword>
<organism evidence="3 4">
    <name type="scientific">Aetokthonos hydrillicola Thurmond2011</name>
    <dbReference type="NCBI Taxonomy" id="2712845"/>
    <lineage>
        <taxon>Bacteria</taxon>
        <taxon>Bacillati</taxon>
        <taxon>Cyanobacteriota</taxon>
        <taxon>Cyanophyceae</taxon>
        <taxon>Nostocales</taxon>
        <taxon>Hapalosiphonaceae</taxon>
        <taxon>Aetokthonos</taxon>
    </lineage>
</organism>
<keyword evidence="1" id="KW-1133">Transmembrane helix</keyword>
<reference evidence="4" key="1">
    <citation type="journal article" date="2021" name="Science">
        <title>Hunting the eagle killer: A cyanobacterial neurotoxin causes vacuolar myelinopathy.</title>
        <authorList>
            <person name="Breinlinger S."/>
            <person name="Phillips T.J."/>
            <person name="Haram B.N."/>
            <person name="Mares J."/>
            <person name="Martinez Yerena J.A."/>
            <person name="Hrouzek P."/>
            <person name="Sobotka R."/>
            <person name="Henderson W.M."/>
            <person name="Schmieder P."/>
            <person name="Williams S.M."/>
            <person name="Lauderdale J.D."/>
            <person name="Wilde H.D."/>
            <person name="Gerrin W."/>
            <person name="Kust A."/>
            <person name="Washington J.W."/>
            <person name="Wagner C."/>
            <person name="Geier B."/>
            <person name="Liebeke M."/>
            <person name="Enke H."/>
            <person name="Niedermeyer T.H.J."/>
            <person name="Wilde S.B."/>
        </authorList>
    </citation>
    <scope>NUCLEOTIDE SEQUENCE [LARGE SCALE GENOMIC DNA]</scope>
    <source>
        <strain evidence="4">Thurmond2011</strain>
    </source>
</reference>
<evidence type="ECO:0000313" key="3">
    <source>
        <dbReference type="EMBL" id="MDR9900052.1"/>
    </source>
</evidence>
<dbReference type="AlphaFoldDB" id="A0AAP5IG35"/>
<sequence>MAFTTLIVSNLSMILSNRSWSRTIPEMLRSPNPALWWVIGGGIVFLGLVLYIPVLRHLFRFSFLHFEDLLVSLVSGVFSILWFEVLKIWRQQKIRV</sequence>
<accession>A0AAP5IG35</accession>
<keyword evidence="1" id="KW-0812">Transmembrane</keyword>
<dbReference type="SUPFAM" id="SSF81665">
    <property type="entry name" value="Calcium ATPase, transmembrane domain M"/>
    <property type="match status" value="1"/>
</dbReference>
<dbReference type="Proteomes" id="UP000667802">
    <property type="component" value="Unassembled WGS sequence"/>
</dbReference>
<evidence type="ECO:0000313" key="4">
    <source>
        <dbReference type="Proteomes" id="UP000667802"/>
    </source>
</evidence>
<dbReference type="InterPro" id="IPR006068">
    <property type="entry name" value="ATPase_P-typ_cation-transptr_C"/>
</dbReference>
<keyword evidence="4" id="KW-1185">Reference proteome</keyword>
<feature type="domain" description="Cation-transporting P-type ATPase C-terminal" evidence="2">
    <location>
        <begin position="1"/>
        <end position="88"/>
    </location>
</feature>
<evidence type="ECO:0000259" key="2">
    <source>
        <dbReference type="Pfam" id="PF00689"/>
    </source>
</evidence>
<dbReference type="Pfam" id="PF00689">
    <property type="entry name" value="Cation_ATPase_C"/>
    <property type="match status" value="1"/>
</dbReference>
<feature type="transmembrane region" description="Helical" evidence="1">
    <location>
        <begin position="69"/>
        <end position="89"/>
    </location>
</feature>
<dbReference type="Gene3D" id="1.20.1110.10">
    <property type="entry name" value="Calcium-transporting ATPase, transmembrane domain"/>
    <property type="match status" value="1"/>
</dbReference>
<dbReference type="RefSeq" id="WP_243902788.1">
    <property type="nucleotide sequence ID" value="NZ_CAWQFN010000900.1"/>
</dbReference>
<gene>
    <name evidence="3" type="ORF">G7B40_036695</name>
</gene>
<dbReference type="EMBL" id="JAALHA020000030">
    <property type="protein sequence ID" value="MDR9900052.1"/>
    <property type="molecule type" value="Genomic_DNA"/>
</dbReference>